<gene>
    <name evidence="4" type="ORF">IV433_03420</name>
</gene>
<dbReference type="Gene3D" id="1.10.10.10">
    <property type="entry name" value="Winged helix-like DNA-binding domain superfamily/Winged helix DNA-binding domain"/>
    <property type="match status" value="1"/>
</dbReference>
<dbReference type="InterPro" id="IPR016032">
    <property type="entry name" value="Sig_transdc_resp-reg_C-effctor"/>
</dbReference>
<organism evidence="4 5">
    <name type="scientific">Rahnella laticis</name>
    <dbReference type="NCBI Taxonomy" id="2787622"/>
    <lineage>
        <taxon>Bacteria</taxon>
        <taxon>Pseudomonadati</taxon>
        <taxon>Pseudomonadota</taxon>
        <taxon>Gammaproteobacteria</taxon>
        <taxon>Enterobacterales</taxon>
        <taxon>Yersiniaceae</taxon>
        <taxon>Rahnella</taxon>
    </lineage>
</organism>
<name>A0ABS0E081_9GAMM</name>
<keyword evidence="5" id="KW-1185">Reference proteome</keyword>
<evidence type="ECO:0000259" key="3">
    <source>
        <dbReference type="PROSITE" id="PS51755"/>
    </source>
</evidence>
<reference evidence="4 5" key="1">
    <citation type="submission" date="2020-11" db="EMBL/GenBank/DDBJ databases">
        <title>Taxonomic investigation of Rahnella strains.</title>
        <authorList>
            <person name="Lee S.D."/>
        </authorList>
    </citation>
    <scope>NUCLEOTIDE SEQUENCE [LARGE SCALE GENOMIC DNA]</scope>
    <source>
        <strain evidence="4 5">SAP-17</strain>
    </source>
</reference>
<dbReference type="InterPro" id="IPR001867">
    <property type="entry name" value="OmpR/PhoB-type_DNA-bd"/>
</dbReference>
<feature type="domain" description="OmpR/PhoB-type" evidence="3">
    <location>
        <begin position="3"/>
        <end position="103"/>
    </location>
</feature>
<evidence type="ECO:0000256" key="2">
    <source>
        <dbReference type="PROSITE-ProRule" id="PRU01091"/>
    </source>
</evidence>
<dbReference type="SMART" id="SM00862">
    <property type="entry name" value="Trans_reg_C"/>
    <property type="match status" value="1"/>
</dbReference>
<dbReference type="SUPFAM" id="SSF46894">
    <property type="entry name" value="C-terminal effector domain of the bipartite response regulators"/>
    <property type="match status" value="1"/>
</dbReference>
<dbReference type="InterPro" id="IPR036388">
    <property type="entry name" value="WH-like_DNA-bd_sf"/>
</dbReference>
<protein>
    <submittedName>
        <fullName evidence="4">Transcriptional regulator</fullName>
    </submittedName>
</protein>
<dbReference type="EMBL" id="JADOBI010000002">
    <property type="protein sequence ID" value="MBF7978455.1"/>
    <property type="molecule type" value="Genomic_DNA"/>
</dbReference>
<proteinExistence type="predicted"/>
<sequence>MEPSECTINHWRLDIASASLIHQITGEQRRLGEYQLRLLTVFIEHAGEILSRDQLTQWVWARRIIGNNSLPNAVHALRVALEDDGKQQRIIKTITRKGYILEAEFCQPLEKAPEPLPVVAEKLQAEPEITPERLPEREETPVPVPVERAIPVTKARATASQWQKTGMIILITALTTLLLGWGWKTWLMKEDDAVVMRSIEENVYSNIRIFELADSQAFEESKDDLHFRLKNTLYRINQTLKGRSIHMQIYYHLSEMVLNYTIVLSNSCGKRQLAMNVYQWRLNADQLNSLIYRETERKLNEMDVCAS</sequence>
<dbReference type="Proteomes" id="UP000636811">
    <property type="component" value="Unassembled WGS sequence"/>
</dbReference>
<evidence type="ECO:0000256" key="1">
    <source>
        <dbReference type="ARBA" id="ARBA00023125"/>
    </source>
</evidence>
<dbReference type="CDD" id="cd00383">
    <property type="entry name" value="trans_reg_C"/>
    <property type="match status" value="1"/>
</dbReference>
<feature type="DNA-binding region" description="OmpR/PhoB-type" evidence="2">
    <location>
        <begin position="3"/>
        <end position="103"/>
    </location>
</feature>
<evidence type="ECO:0000313" key="5">
    <source>
        <dbReference type="Proteomes" id="UP000636811"/>
    </source>
</evidence>
<comment type="caution">
    <text evidence="4">The sequence shown here is derived from an EMBL/GenBank/DDBJ whole genome shotgun (WGS) entry which is preliminary data.</text>
</comment>
<dbReference type="RefSeq" id="WP_195813016.1">
    <property type="nucleotide sequence ID" value="NZ_JADOBI010000002.1"/>
</dbReference>
<keyword evidence="1 2" id="KW-0238">DNA-binding</keyword>
<accession>A0ABS0E081</accession>
<dbReference type="Pfam" id="PF00486">
    <property type="entry name" value="Trans_reg_C"/>
    <property type="match status" value="1"/>
</dbReference>
<dbReference type="PROSITE" id="PS51755">
    <property type="entry name" value="OMPR_PHOB"/>
    <property type="match status" value="1"/>
</dbReference>
<evidence type="ECO:0000313" key="4">
    <source>
        <dbReference type="EMBL" id="MBF7978455.1"/>
    </source>
</evidence>